<sequence>MNEHSSKKILFNKSTLFNLKAELLKKQEEVFEKKQLPQHNVENFKPPAPKPQAEQSEKVQKKSFKDRLNDVDVEELEACRKAKVFDTCTLPVIYGCELWSLTKHHSVKFKRCQRAMERSLSGIKKLDSLYDHLADGVGSSQLAGRFLVDFQTKKQGEVREAALAARHESSDDDVATVDDGDADGWTEFTDCLGRTRKCHKSDLEMYQKRDQELKRATFKDQDSSVLEARSKEVPEEEKKETPILVQTTNDYLQSLRDKWEEKEREMVGKDRDIHYQDLLFDEARIHGVGYYAFSTDEKERRKQMDELIKTREETIQAQKQTEETRKKRDEVMAARSFTTRLLEFLTKQRDEADLKAKEEEKIKKEEQEKERQKLREAFIREWDLGKDGVEGKVKKFREMTQEEYVEQQRDKRIDEFAPFQTASSSKSNYTFDDSGSIVGDSFTPAKTWSDVRPKAKTPPPPDISDIELQKGLYFSSKQQQDDNKAPRSSVNERTRLEAPPPPVISNVSTKRDIKYKNFVKSEEPTPIVNELSDDEGENEVQVRVNEKRSIDGTEIAPPPTYDYYGPIPKKVKHQKPFTSDIREAYDQGKKSLEAKSSSRQLSKDYDFTFG</sequence>
<keyword evidence="6" id="KW-1185">Reference proteome</keyword>
<evidence type="ECO:0000256" key="3">
    <source>
        <dbReference type="SAM" id="MobiDB-lite"/>
    </source>
</evidence>
<feature type="compositionally biased region" description="Basic and acidic residues" evidence="3">
    <location>
        <begin position="601"/>
        <end position="610"/>
    </location>
</feature>
<evidence type="ECO:0000256" key="1">
    <source>
        <dbReference type="ARBA" id="ARBA00023054"/>
    </source>
</evidence>
<feature type="region of interest" description="Disordered" evidence="3">
    <location>
        <begin position="219"/>
        <end position="240"/>
    </location>
</feature>
<feature type="compositionally biased region" description="Basic and acidic residues" evidence="3">
    <location>
        <begin position="404"/>
        <end position="415"/>
    </location>
</feature>
<feature type="region of interest" description="Disordered" evidence="3">
    <location>
        <begin position="404"/>
        <end position="509"/>
    </location>
</feature>
<dbReference type="AlphaFoldDB" id="A0A0L7KMC6"/>
<dbReference type="InterPro" id="IPR057464">
    <property type="entry name" value="CCDC174_GRSR"/>
</dbReference>
<protein>
    <recommendedName>
        <fullName evidence="4">CCDC174 alpha/beta GRSR domain-containing protein</fullName>
    </recommendedName>
</protein>
<proteinExistence type="predicted"/>
<dbReference type="GO" id="GO:0005634">
    <property type="term" value="C:nucleus"/>
    <property type="evidence" value="ECO:0007669"/>
    <property type="project" value="TreeGrafter"/>
</dbReference>
<gene>
    <name evidence="5" type="ORF">OBRU01_24240</name>
</gene>
<feature type="compositionally biased region" description="Basic and acidic residues" evidence="3">
    <location>
        <begin position="479"/>
        <end position="496"/>
    </location>
</feature>
<evidence type="ECO:0000256" key="2">
    <source>
        <dbReference type="SAM" id="Coils"/>
    </source>
</evidence>
<dbReference type="EMBL" id="JTDY01008657">
    <property type="protein sequence ID" value="KOB64457.1"/>
    <property type="molecule type" value="Genomic_DNA"/>
</dbReference>
<dbReference type="PANTHER" id="PTHR15885:SF1">
    <property type="entry name" value="COILED-COIL DOMAIN-CONTAINING PROTEIN 174"/>
    <property type="match status" value="1"/>
</dbReference>
<dbReference type="Proteomes" id="UP000037510">
    <property type="component" value="Unassembled WGS sequence"/>
</dbReference>
<dbReference type="Pfam" id="PF13300">
    <property type="entry name" value="DUF4078"/>
    <property type="match status" value="1"/>
</dbReference>
<organism evidence="5 6">
    <name type="scientific">Operophtera brumata</name>
    <name type="common">Winter moth</name>
    <name type="synonym">Phalaena brumata</name>
    <dbReference type="NCBI Taxonomy" id="104452"/>
    <lineage>
        <taxon>Eukaryota</taxon>
        <taxon>Metazoa</taxon>
        <taxon>Ecdysozoa</taxon>
        <taxon>Arthropoda</taxon>
        <taxon>Hexapoda</taxon>
        <taxon>Insecta</taxon>
        <taxon>Pterygota</taxon>
        <taxon>Neoptera</taxon>
        <taxon>Endopterygota</taxon>
        <taxon>Lepidoptera</taxon>
        <taxon>Glossata</taxon>
        <taxon>Ditrysia</taxon>
        <taxon>Geometroidea</taxon>
        <taxon>Geometridae</taxon>
        <taxon>Larentiinae</taxon>
        <taxon>Operophtera</taxon>
    </lineage>
</organism>
<dbReference type="Pfam" id="PF25449">
    <property type="entry name" value="CCDC174_GRSR"/>
    <property type="match status" value="1"/>
</dbReference>
<feature type="domain" description="CCDC174 alpha/beta GRSR" evidence="4">
    <location>
        <begin position="185"/>
        <end position="214"/>
    </location>
</feature>
<dbReference type="InterPro" id="IPR025066">
    <property type="entry name" value="CCDC174-like"/>
</dbReference>
<feature type="region of interest" description="Disordered" evidence="3">
    <location>
        <begin position="587"/>
        <end position="610"/>
    </location>
</feature>
<keyword evidence="1 2" id="KW-0175">Coiled coil</keyword>
<name>A0A0L7KMC6_OPEBR</name>
<feature type="region of interest" description="Disordered" evidence="3">
    <location>
        <begin position="526"/>
        <end position="568"/>
    </location>
</feature>
<feature type="region of interest" description="Disordered" evidence="3">
    <location>
        <begin position="34"/>
        <end position="63"/>
    </location>
</feature>
<evidence type="ECO:0000313" key="6">
    <source>
        <dbReference type="Proteomes" id="UP000037510"/>
    </source>
</evidence>
<evidence type="ECO:0000313" key="5">
    <source>
        <dbReference type="EMBL" id="KOB64457.1"/>
    </source>
</evidence>
<evidence type="ECO:0000259" key="4">
    <source>
        <dbReference type="Pfam" id="PF25449"/>
    </source>
</evidence>
<feature type="coiled-coil region" evidence="2">
    <location>
        <begin position="342"/>
        <end position="377"/>
    </location>
</feature>
<dbReference type="STRING" id="104452.A0A0L7KMC6"/>
<comment type="caution">
    <text evidence="5">The sequence shown here is derived from an EMBL/GenBank/DDBJ whole genome shotgun (WGS) entry which is preliminary data.</text>
</comment>
<reference evidence="5 6" key="1">
    <citation type="journal article" date="2015" name="Genome Biol. Evol.">
        <title>The genome of winter moth (Operophtera brumata) provides a genomic perspective on sexual dimorphism and phenology.</title>
        <authorList>
            <person name="Derks M.F."/>
            <person name="Smit S."/>
            <person name="Salis L."/>
            <person name="Schijlen E."/>
            <person name="Bossers A."/>
            <person name="Mateman C."/>
            <person name="Pijl A.S."/>
            <person name="de Ridder D."/>
            <person name="Groenen M.A."/>
            <person name="Visser M.E."/>
            <person name="Megens H.J."/>
        </authorList>
    </citation>
    <scope>NUCLEOTIDE SEQUENCE [LARGE SCALE GENOMIC DNA]</scope>
    <source>
        <strain evidence="5">WM2013NL</strain>
        <tissue evidence="5">Head and thorax</tissue>
    </source>
</reference>
<dbReference type="PANTHER" id="PTHR15885">
    <property type="entry name" value="COILED-COIL DOMAIN-CONTAINING PROTEIN 174"/>
    <property type="match status" value="1"/>
</dbReference>
<accession>A0A0L7KMC6</accession>
<feature type="compositionally biased region" description="Polar residues" evidence="3">
    <location>
        <begin position="420"/>
        <end position="433"/>
    </location>
</feature>